<evidence type="ECO:0000313" key="1">
    <source>
        <dbReference type="EMBL" id="GLB34647.1"/>
    </source>
</evidence>
<name>A0A9P3UIT7_LYOSH</name>
<dbReference type="AlphaFoldDB" id="A0A9P3UIT7"/>
<dbReference type="Proteomes" id="UP001063166">
    <property type="component" value="Unassembled WGS sequence"/>
</dbReference>
<comment type="caution">
    <text evidence="1">The sequence shown here is derived from an EMBL/GenBank/DDBJ whole genome shotgun (WGS) entry which is preliminary data.</text>
</comment>
<protein>
    <submittedName>
        <fullName evidence="1">Uncharacterized protein</fullName>
    </submittedName>
</protein>
<proteinExistence type="predicted"/>
<keyword evidence="2" id="KW-1185">Reference proteome</keyword>
<organism evidence="1 2">
    <name type="scientific">Lyophyllum shimeji</name>
    <name type="common">Hon-shimeji</name>
    <name type="synonym">Tricholoma shimeji</name>
    <dbReference type="NCBI Taxonomy" id="47721"/>
    <lineage>
        <taxon>Eukaryota</taxon>
        <taxon>Fungi</taxon>
        <taxon>Dikarya</taxon>
        <taxon>Basidiomycota</taxon>
        <taxon>Agaricomycotina</taxon>
        <taxon>Agaricomycetes</taxon>
        <taxon>Agaricomycetidae</taxon>
        <taxon>Agaricales</taxon>
        <taxon>Tricholomatineae</taxon>
        <taxon>Lyophyllaceae</taxon>
        <taxon>Lyophyllum</taxon>
    </lineage>
</organism>
<dbReference type="EMBL" id="BRPK01000002">
    <property type="protein sequence ID" value="GLB34647.1"/>
    <property type="molecule type" value="Genomic_DNA"/>
</dbReference>
<reference evidence="1" key="1">
    <citation type="submission" date="2022-07" db="EMBL/GenBank/DDBJ databases">
        <title>The genome of Lyophyllum shimeji provides insight into the initial evolution of ectomycorrhizal fungal genome.</title>
        <authorList>
            <person name="Kobayashi Y."/>
            <person name="Shibata T."/>
            <person name="Hirakawa H."/>
            <person name="Shigenobu S."/>
            <person name="Nishiyama T."/>
            <person name="Yamada A."/>
            <person name="Hasebe M."/>
            <person name="Kawaguchi M."/>
        </authorList>
    </citation>
    <scope>NUCLEOTIDE SEQUENCE</scope>
    <source>
        <strain evidence="1">AT787</strain>
    </source>
</reference>
<sequence length="147" mass="16747">MPVGPGHQPSKAVLGERHGRERAVLIQRSHRSLRPTPLWSDASSALHARNDLRTRDLTPPRRRERAVPELRLRRARRHFRNGWQGWQAHLGLGWGLGLRLGLAEAGFPGAADGVRTGEQLWREQETRTASFSTPSMMLWMMFSTTLR</sequence>
<evidence type="ECO:0000313" key="2">
    <source>
        <dbReference type="Proteomes" id="UP001063166"/>
    </source>
</evidence>
<gene>
    <name evidence="1" type="ORF">LshimejAT787_0202120</name>
</gene>
<accession>A0A9P3UIT7</accession>